<protein>
    <submittedName>
        <fullName evidence="1">Uncharacterized protein</fullName>
    </submittedName>
</protein>
<name>A0A1D3LCC1_PLACE</name>
<gene>
    <name evidence="1" type="ORF">PCHDK_000563200</name>
</gene>
<dbReference type="Proteomes" id="UP000195879">
    <property type="component" value="Unassembled WGS sequence"/>
</dbReference>
<proteinExistence type="predicted"/>
<dbReference type="AlphaFoldDB" id="A0A1D3LCC1"/>
<dbReference type="EMBL" id="FMIO01000596">
    <property type="protein sequence ID" value="SCL99858.1"/>
    <property type="molecule type" value="Genomic_DNA"/>
</dbReference>
<accession>A0A1D3LCC1</accession>
<sequence length="85" mass="9823">MISEDKTIIAMTSVDVYHQNPSRKEHKSPILKKADSLCASIEYKNYIMNKEFERIYVNLAGYLIQKKGDDLENTYIESINGYSTI</sequence>
<evidence type="ECO:0000313" key="2">
    <source>
        <dbReference type="Proteomes" id="UP000195879"/>
    </source>
</evidence>
<evidence type="ECO:0000313" key="1">
    <source>
        <dbReference type="EMBL" id="SCL99858.1"/>
    </source>
</evidence>
<reference evidence="1 2" key="1">
    <citation type="submission" date="2016-08" db="EMBL/GenBank/DDBJ databases">
        <authorList>
            <consortium name="Pathogen Informatics"/>
        </authorList>
    </citation>
    <scope>NUCLEOTIDE SEQUENCE [LARGE SCALE GENOMIC DNA]</scope>
    <source>
        <strain evidence="1 2">DK</strain>
    </source>
</reference>
<organism evidence="1 2">
    <name type="scientific">Plasmodium chabaudi adami</name>
    <dbReference type="NCBI Taxonomy" id="5826"/>
    <lineage>
        <taxon>Eukaryota</taxon>
        <taxon>Sar</taxon>
        <taxon>Alveolata</taxon>
        <taxon>Apicomplexa</taxon>
        <taxon>Aconoidasida</taxon>
        <taxon>Haemosporida</taxon>
        <taxon>Plasmodiidae</taxon>
        <taxon>Plasmodium</taxon>
        <taxon>Plasmodium (Vinckeia)</taxon>
    </lineage>
</organism>